<organism evidence="5 6">
    <name type="scientific">Candidatus Harrisonbacteria bacterium CG10_big_fil_rev_8_21_14_0_10_49_15</name>
    <dbReference type="NCBI Taxonomy" id="1974587"/>
    <lineage>
        <taxon>Bacteria</taxon>
        <taxon>Candidatus Harrisoniibacteriota</taxon>
    </lineage>
</organism>
<dbReference type="PRINTS" id="PR00778">
    <property type="entry name" value="HTHARSR"/>
</dbReference>
<dbReference type="CDD" id="cd00090">
    <property type="entry name" value="HTH_ARSR"/>
    <property type="match status" value="1"/>
</dbReference>
<dbReference type="PANTHER" id="PTHR43132">
    <property type="entry name" value="ARSENICAL RESISTANCE OPERON REPRESSOR ARSR-RELATED"/>
    <property type="match status" value="1"/>
</dbReference>
<dbReference type="PANTHER" id="PTHR43132:SF2">
    <property type="entry name" value="ARSENICAL RESISTANCE OPERON REPRESSOR ARSR-RELATED"/>
    <property type="match status" value="1"/>
</dbReference>
<dbReference type="InterPro" id="IPR001845">
    <property type="entry name" value="HTH_ArsR_DNA-bd_dom"/>
</dbReference>
<evidence type="ECO:0000313" key="5">
    <source>
        <dbReference type="EMBL" id="PIR87047.1"/>
    </source>
</evidence>
<dbReference type="Proteomes" id="UP000229526">
    <property type="component" value="Unassembled WGS sequence"/>
</dbReference>
<dbReference type="PROSITE" id="PS50987">
    <property type="entry name" value="HTH_ARSR_2"/>
    <property type="match status" value="1"/>
</dbReference>
<keyword evidence="3" id="KW-0804">Transcription</keyword>
<protein>
    <recommendedName>
        <fullName evidence="4">HTH arsR-type domain-containing protein</fullName>
    </recommendedName>
</protein>
<dbReference type="SUPFAM" id="SSF46785">
    <property type="entry name" value="Winged helix' DNA-binding domain"/>
    <property type="match status" value="1"/>
</dbReference>
<keyword evidence="1" id="KW-0805">Transcription regulation</keyword>
<sequence length="92" mass="10237">MRKKWGTLKGYEKIMKGAANARRIEILIMLTESPDMSLTEIASAVGGDFRTIGEHLRKLTLAGLISKKSDGKSMQHQITDLGVYVLKFVETL</sequence>
<comment type="caution">
    <text evidence="5">The sequence shown here is derived from an EMBL/GenBank/DDBJ whole genome shotgun (WGS) entry which is preliminary data.</text>
</comment>
<dbReference type="InterPro" id="IPR011991">
    <property type="entry name" value="ArsR-like_HTH"/>
</dbReference>
<feature type="domain" description="HTH arsR-type" evidence="4">
    <location>
        <begin position="3"/>
        <end position="92"/>
    </location>
</feature>
<dbReference type="SMART" id="SM00418">
    <property type="entry name" value="HTH_ARSR"/>
    <property type="match status" value="1"/>
</dbReference>
<keyword evidence="2" id="KW-0238">DNA-binding</keyword>
<dbReference type="InterPro" id="IPR036390">
    <property type="entry name" value="WH_DNA-bd_sf"/>
</dbReference>
<evidence type="ECO:0000259" key="4">
    <source>
        <dbReference type="PROSITE" id="PS50987"/>
    </source>
</evidence>
<dbReference type="AlphaFoldDB" id="A0A2H0UKW2"/>
<dbReference type="GO" id="GO:0003700">
    <property type="term" value="F:DNA-binding transcription factor activity"/>
    <property type="evidence" value="ECO:0007669"/>
    <property type="project" value="InterPro"/>
</dbReference>
<dbReference type="Gene3D" id="1.10.10.10">
    <property type="entry name" value="Winged helix-like DNA-binding domain superfamily/Winged helix DNA-binding domain"/>
    <property type="match status" value="1"/>
</dbReference>
<dbReference type="Pfam" id="PF25212">
    <property type="entry name" value="HVO_A0114"/>
    <property type="match status" value="1"/>
</dbReference>
<accession>A0A2H0UKW2</accession>
<evidence type="ECO:0000256" key="3">
    <source>
        <dbReference type="ARBA" id="ARBA00023163"/>
    </source>
</evidence>
<name>A0A2H0UKW2_9BACT</name>
<dbReference type="GO" id="GO:0003677">
    <property type="term" value="F:DNA binding"/>
    <property type="evidence" value="ECO:0007669"/>
    <property type="project" value="UniProtKB-KW"/>
</dbReference>
<dbReference type="EMBL" id="PFBD01000020">
    <property type="protein sequence ID" value="PIR87047.1"/>
    <property type="molecule type" value="Genomic_DNA"/>
</dbReference>
<evidence type="ECO:0000256" key="2">
    <source>
        <dbReference type="ARBA" id="ARBA00023125"/>
    </source>
</evidence>
<reference evidence="6" key="1">
    <citation type="submission" date="2017-09" db="EMBL/GenBank/DDBJ databases">
        <title>Depth-based differentiation of microbial function through sediment-hosted aquifers and enrichment of novel symbionts in the deep terrestrial subsurface.</title>
        <authorList>
            <person name="Probst A.J."/>
            <person name="Ladd B."/>
            <person name="Jarett J.K."/>
            <person name="Geller-Mcgrath D.E."/>
            <person name="Sieber C.M.K."/>
            <person name="Emerson J.B."/>
            <person name="Anantharaman K."/>
            <person name="Thomas B.C."/>
            <person name="Malmstrom R."/>
            <person name="Stieglmeier M."/>
            <person name="Klingl A."/>
            <person name="Woyke T."/>
            <person name="Ryan C.M."/>
            <person name="Banfield J.F."/>
        </authorList>
    </citation>
    <scope>NUCLEOTIDE SEQUENCE [LARGE SCALE GENOMIC DNA]</scope>
</reference>
<dbReference type="InterPro" id="IPR051011">
    <property type="entry name" value="Metal_resp_trans_reg"/>
</dbReference>
<gene>
    <name evidence="5" type="ORF">COU11_02350</name>
</gene>
<proteinExistence type="predicted"/>
<dbReference type="InterPro" id="IPR036388">
    <property type="entry name" value="WH-like_DNA-bd_sf"/>
</dbReference>
<evidence type="ECO:0000256" key="1">
    <source>
        <dbReference type="ARBA" id="ARBA00023015"/>
    </source>
</evidence>
<evidence type="ECO:0000313" key="6">
    <source>
        <dbReference type="Proteomes" id="UP000229526"/>
    </source>
</evidence>